<comment type="caution">
    <text evidence="2">The sequence shown here is derived from an EMBL/GenBank/DDBJ whole genome shotgun (WGS) entry which is preliminary data.</text>
</comment>
<evidence type="ECO:0000313" key="3">
    <source>
        <dbReference type="Proteomes" id="UP001501578"/>
    </source>
</evidence>
<evidence type="ECO:0000259" key="1">
    <source>
        <dbReference type="Pfam" id="PF13360"/>
    </source>
</evidence>
<dbReference type="InterPro" id="IPR011047">
    <property type="entry name" value="Quinoprotein_ADH-like_sf"/>
</dbReference>
<feature type="domain" description="Pyrrolo-quinoline quinone repeat" evidence="1">
    <location>
        <begin position="226"/>
        <end position="361"/>
    </location>
</feature>
<dbReference type="PANTHER" id="PTHR34512">
    <property type="entry name" value="CELL SURFACE PROTEIN"/>
    <property type="match status" value="1"/>
</dbReference>
<dbReference type="Gene3D" id="2.130.10.10">
    <property type="entry name" value="YVTN repeat-like/Quinoprotein amine dehydrogenase"/>
    <property type="match status" value="1"/>
</dbReference>
<dbReference type="InterPro" id="IPR002372">
    <property type="entry name" value="PQQ_rpt_dom"/>
</dbReference>
<evidence type="ECO:0000313" key="2">
    <source>
        <dbReference type="EMBL" id="GAA0939238.1"/>
    </source>
</evidence>
<sequence length="393" mass="42675">MRLLHGGAVALVSVVLLVLIGWPNQTVTTVAGTAEPWDPLGRGTPAIDVLGSSPWYGELYGDVTVVPRGNHSRQGVSGVRLADGAESWVYERRWADDMLEPIRVDDRHVAVPWRDGHVTLIDVPTGDIVWQTDLPDGPFAPENRTLDEEWPTAWELSVARHGSTSALVVLHDGRVDVLDTRSGAIRWSRHSGTCPGAHGTEYPGVGSVKGAGTAVLISRGCEGTTGYVVALSTEDGRPLWRFTERELNPLSSRDLGEGRFVSAADGGLVVRRTVDGKILWRARPADHYVEDYGVSVGLLTVPHESGITAYRVADGSVAWRRDVRDGGRPDVLTNGLVTYATSTPRTLLKLDARTGRVIDRHRFDKDIELKSMDDDLVAIGFQEVGTGDDQLIG</sequence>
<feature type="domain" description="Pyrrolo-quinoline quinone repeat" evidence="1">
    <location>
        <begin position="76"/>
        <end position="192"/>
    </location>
</feature>
<accession>A0ABP4AST5</accession>
<protein>
    <recommendedName>
        <fullName evidence="1">Pyrrolo-quinoline quinone repeat domain-containing protein</fullName>
    </recommendedName>
</protein>
<reference evidence="3" key="1">
    <citation type="journal article" date="2019" name="Int. J. Syst. Evol. Microbiol.">
        <title>The Global Catalogue of Microorganisms (GCM) 10K type strain sequencing project: providing services to taxonomists for standard genome sequencing and annotation.</title>
        <authorList>
            <consortium name="The Broad Institute Genomics Platform"/>
            <consortium name="The Broad Institute Genome Sequencing Center for Infectious Disease"/>
            <person name="Wu L."/>
            <person name="Ma J."/>
        </authorList>
    </citation>
    <scope>NUCLEOTIDE SEQUENCE [LARGE SCALE GENOMIC DNA]</scope>
    <source>
        <strain evidence="3">JCM 11136</strain>
    </source>
</reference>
<dbReference type="Pfam" id="PF13360">
    <property type="entry name" value="PQQ_2"/>
    <property type="match status" value="2"/>
</dbReference>
<organism evidence="2 3">
    <name type="scientific">Nonomuraea longicatena</name>
    <dbReference type="NCBI Taxonomy" id="83682"/>
    <lineage>
        <taxon>Bacteria</taxon>
        <taxon>Bacillati</taxon>
        <taxon>Actinomycetota</taxon>
        <taxon>Actinomycetes</taxon>
        <taxon>Streptosporangiales</taxon>
        <taxon>Streptosporangiaceae</taxon>
        <taxon>Nonomuraea</taxon>
    </lineage>
</organism>
<name>A0ABP4AST5_9ACTN</name>
<dbReference type="InterPro" id="IPR015943">
    <property type="entry name" value="WD40/YVTN_repeat-like_dom_sf"/>
</dbReference>
<dbReference type="PANTHER" id="PTHR34512:SF30">
    <property type="entry name" value="OUTER MEMBRANE PROTEIN ASSEMBLY FACTOR BAMB"/>
    <property type="match status" value="1"/>
</dbReference>
<dbReference type="Gene3D" id="2.40.128.630">
    <property type="match status" value="1"/>
</dbReference>
<proteinExistence type="predicted"/>
<keyword evidence="3" id="KW-1185">Reference proteome</keyword>
<gene>
    <name evidence="2" type="ORF">GCM10009560_49720</name>
</gene>
<dbReference type="Proteomes" id="UP001501578">
    <property type="component" value="Unassembled WGS sequence"/>
</dbReference>
<dbReference type="EMBL" id="BAAAHQ010000025">
    <property type="protein sequence ID" value="GAA0939238.1"/>
    <property type="molecule type" value="Genomic_DNA"/>
</dbReference>
<dbReference type="InterPro" id="IPR018391">
    <property type="entry name" value="PQQ_b-propeller_rpt"/>
</dbReference>
<dbReference type="SMART" id="SM00564">
    <property type="entry name" value="PQQ"/>
    <property type="match status" value="3"/>
</dbReference>
<dbReference type="RefSeq" id="WP_343952408.1">
    <property type="nucleotide sequence ID" value="NZ_BAAAHQ010000025.1"/>
</dbReference>
<dbReference type="SUPFAM" id="SSF50998">
    <property type="entry name" value="Quinoprotein alcohol dehydrogenase-like"/>
    <property type="match status" value="1"/>
</dbReference>